<dbReference type="STRING" id="1123272.SAMN02745824_0678"/>
<dbReference type="PANTHER" id="PTHR45947:SF15">
    <property type="entry name" value="TEICHURONIC ACID BIOSYNTHESIS GLYCOSYLTRANSFERASE TUAC-RELATED"/>
    <property type="match status" value="1"/>
</dbReference>
<dbReference type="EMBL" id="FSQW01000001">
    <property type="protein sequence ID" value="SIN60498.1"/>
    <property type="molecule type" value="Genomic_DNA"/>
</dbReference>
<dbReference type="InterPro" id="IPR050194">
    <property type="entry name" value="Glycosyltransferase_grp1"/>
</dbReference>
<dbReference type="CDD" id="cd03801">
    <property type="entry name" value="GT4_PimA-like"/>
    <property type="match status" value="1"/>
</dbReference>
<dbReference type="PANTHER" id="PTHR45947">
    <property type="entry name" value="SULFOQUINOVOSYL TRANSFERASE SQD2"/>
    <property type="match status" value="1"/>
</dbReference>
<name>A0A1N6CPK1_9SPHN</name>
<keyword evidence="3" id="KW-1185">Reference proteome</keyword>
<feature type="domain" description="Glycosyl transferase family 1" evidence="1">
    <location>
        <begin position="242"/>
        <end position="398"/>
    </location>
</feature>
<dbReference type="Gene3D" id="3.40.50.2000">
    <property type="entry name" value="Glycogen Phosphorylase B"/>
    <property type="match status" value="2"/>
</dbReference>
<dbReference type="Proteomes" id="UP000185192">
    <property type="component" value="Unassembled WGS sequence"/>
</dbReference>
<protein>
    <submittedName>
        <fullName evidence="2">Glycosyltransferase involved in cell wall bisynthesis</fullName>
    </submittedName>
</protein>
<evidence type="ECO:0000313" key="2">
    <source>
        <dbReference type="EMBL" id="SIN60498.1"/>
    </source>
</evidence>
<sequence length="434" mass="47692">MTGKLEQENGQKTGGREPLHAGTIGYLTSQYPAASHTFIRREIEQLRSGGLPIKTYSIRRPETDLASAADQRMREETYYVLNAGIGAYVVSHLRALFTRPLRYLSCFTRAMRHRVPGLRALIWALFHFAESIVLARQLEKDGVGHLHNHFANSAATVGMLASRFNKIPWSLTLHGISETDYPAGLLLADKIAEARFVACVSWFGRAQAMRIVPVRVWDKFHIVRCGITLDELPRRSEPNGERTRKQIICVARLSSEKGHPGLLQAFAGLVREGHDVELLLVGDGPAQAEIQAQCDELAISDRVKMAGRLSEQDTLAAIAGSDILVLPSFMEGLPVVLMEGMALGKPVVASRIAGVPELIDDEHNGLLFHPADWDGLRRALDRTLSDAAGASKRAERARVKISEEFDVKIAVSPLPELFANAKQAGAPLPRGEQP</sequence>
<dbReference type="Pfam" id="PF00534">
    <property type="entry name" value="Glycos_transf_1"/>
    <property type="match status" value="1"/>
</dbReference>
<gene>
    <name evidence="2" type="ORF">SAMN02745824_0678</name>
</gene>
<accession>A0A1N6CPK1</accession>
<dbReference type="OrthoDB" id="9790710at2"/>
<dbReference type="AlphaFoldDB" id="A0A1N6CPK1"/>
<dbReference type="InterPro" id="IPR001296">
    <property type="entry name" value="Glyco_trans_1"/>
</dbReference>
<reference evidence="3" key="1">
    <citation type="submission" date="2016-11" db="EMBL/GenBank/DDBJ databases">
        <authorList>
            <person name="Varghese N."/>
            <person name="Submissions S."/>
        </authorList>
    </citation>
    <scope>NUCLEOTIDE SEQUENCE [LARGE SCALE GENOMIC DNA]</scope>
    <source>
        <strain evidence="3">DSM 22363</strain>
    </source>
</reference>
<proteinExistence type="predicted"/>
<dbReference type="SUPFAM" id="SSF53756">
    <property type="entry name" value="UDP-Glycosyltransferase/glycogen phosphorylase"/>
    <property type="match status" value="1"/>
</dbReference>
<evidence type="ECO:0000313" key="3">
    <source>
        <dbReference type="Proteomes" id="UP000185192"/>
    </source>
</evidence>
<dbReference type="GO" id="GO:0016757">
    <property type="term" value="F:glycosyltransferase activity"/>
    <property type="evidence" value="ECO:0007669"/>
    <property type="project" value="InterPro"/>
</dbReference>
<dbReference type="RefSeq" id="WP_074203722.1">
    <property type="nucleotide sequence ID" value="NZ_FSQW01000001.1"/>
</dbReference>
<evidence type="ECO:0000259" key="1">
    <source>
        <dbReference type="Pfam" id="PF00534"/>
    </source>
</evidence>
<organism evidence="2 3">
    <name type="scientific">Parasphingorhabdus marina DSM 22363</name>
    <dbReference type="NCBI Taxonomy" id="1123272"/>
    <lineage>
        <taxon>Bacteria</taxon>
        <taxon>Pseudomonadati</taxon>
        <taxon>Pseudomonadota</taxon>
        <taxon>Alphaproteobacteria</taxon>
        <taxon>Sphingomonadales</taxon>
        <taxon>Sphingomonadaceae</taxon>
        <taxon>Parasphingorhabdus</taxon>
    </lineage>
</organism>
<keyword evidence="2" id="KW-0808">Transferase</keyword>